<dbReference type="PROSITE" id="PS51197">
    <property type="entry name" value="HTH_RRF2_2"/>
    <property type="match status" value="1"/>
</dbReference>
<dbReference type="EMBL" id="MBEW02000008">
    <property type="protein sequence ID" value="RDY21376.1"/>
    <property type="molecule type" value="Genomic_DNA"/>
</dbReference>
<gene>
    <name evidence="1" type="ORF">BBG48_005190</name>
</gene>
<keyword evidence="2" id="KW-1185">Reference proteome</keyword>
<organism evidence="1 2">
    <name type="scientific">Criibacterium bergeronii</name>
    <dbReference type="NCBI Taxonomy" id="1871336"/>
    <lineage>
        <taxon>Bacteria</taxon>
        <taxon>Bacillati</taxon>
        <taxon>Bacillota</taxon>
        <taxon>Clostridia</taxon>
        <taxon>Peptostreptococcales</taxon>
        <taxon>Filifactoraceae</taxon>
        <taxon>Criibacterium</taxon>
    </lineage>
</organism>
<dbReference type="Pfam" id="PF02082">
    <property type="entry name" value="Rrf2"/>
    <property type="match status" value="1"/>
</dbReference>
<comment type="caution">
    <text evidence="1">The sequence shown here is derived from an EMBL/GenBank/DDBJ whole genome shotgun (WGS) entry which is preliminary data.</text>
</comment>
<accession>A0A371ILQ0</accession>
<dbReference type="RefSeq" id="WP_068913818.1">
    <property type="nucleotide sequence ID" value="NZ_MBEW02000008.1"/>
</dbReference>
<dbReference type="PANTHER" id="PTHR33221">
    <property type="entry name" value="WINGED HELIX-TURN-HELIX TRANSCRIPTIONAL REGULATOR, RRF2 FAMILY"/>
    <property type="match status" value="1"/>
</dbReference>
<dbReference type="STRING" id="1871336.BBG48_10590"/>
<dbReference type="InterPro" id="IPR030489">
    <property type="entry name" value="TR_Rrf2-type_CS"/>
</dbReference>
<evidence type="ECO:0000313" key="2">
    <source>
        <dbReference type="Proteomes" id="UP000093352"/>
    </source>
</evidence>
<reference evidence="1 2" key="1">
    <citation type="journal article" date="2016" name="Genome Announc.">
        <title>Draft Genome Sequence of Criibacterium bergeronii gen. nov., sp. nov., Strain CCRI-22567T, Isolated from a Vaginal Sample from a Woman with Bacterial Vaginosis.</title>
        <authorList>
            <person name="Maheux A.F."/>
            <person name="Berube E."/>
            <person name="Boudreau D.K."/>
            <person name="Raymond F."/>
            <person name="Corbeil J."/>
            <person name="Roy P.H."/>
            <person name="Boissinot M."/>
            <person name="Omar R.F."/>
        </authorList>
    </citation>
    <scope>NUCLEOTIDE SEQUENCE [LARGE SCALE GENOMIC DNA]</scope>
    <source>
        <strain evidence="1 2">CCRI-22567</strain>
    </source>
</reference>
<dbReference type="Proteomes" id="UP000093352">
    <property type="component" value="Unassembled WGS sequence"/>
</dbReference>
<sequence>MRITQETDYALRIIDYLSKSGCKVVDASTISEKLKVPLRFTLKILRKLNLAGLTSANRGVKGGYYLKKEPREITYKDVLEAIEGDLYINKCLQDQVNCSRNMKTGECVINENLKKIQDKLNMELEKYTFEN</sequence>
<evidence type="ECO:0000313" key="1">
    <source>
        <dbReference type="EMBL" id="RDY21376.1"/>
    </source>
</evidence>
<dbReference type="PROSITE" id="PS01332">
    <property type="entry name" value="HTH_RRF2_1"/>
    <property type="match status" value="1"/>
</dbReference>
<dbReference type="SUPFAM" id="SSF46785">
    <property type="entry name" value="Winged helix' DNA-binding domain"/>
    <property type="match status" value="1"/>
</dbReference>
<proteinExistence type="predicted"/>
<protein>
    <submittedName>
        <fullName evidence="1">Rrf2 family transcriptional regulator</fullName>
    </submittedName>
</protein>
<dbReference type="InterPro" id="IPR036390">
    <property type="entry name" value="WH_DNA-bd_sf"/>
</dbReference>
<dbReference type="Gene3D" id="1.10.10.10">
    <property type="entry name" value="Winged helix-like DNA-binding domain superfamily/Winged helix DNA-binding domain"/>
    <property type="match status" value="1"/>
</dbReference>
<dbReference type="PANTHER" id="PTHR33221:SF2">
    <property type="entry name" value="TRANSCRIPTIONAL REGULATOR"/>
    <property type="match status" value="1"/>
</dbReference>
<name>A0A371ILQ0_9FIRM</name>
<dbReference type="GO" id="GO:0005829">
    <property type="term" value="C:cytosol"/>
    <property type="evidence" value="ECO:0007669"/>
    <property type="project" value="TreeGrafter"/>
</dbReference>
<dbReference type="GO" id="GO:0003700">
    <property type="term" value="F:DNA-binding transcription factor activity"/>
    <property type="evidence" value="ECO:0007669"/>
    <property type="project" value="TreeGrafter"/>
</dbReference>
<dbReference type="NCBIfam" id="TIGR00738">
    <property type="entry name" value="rrf2_super"/>
    <property type="match status" value="1"/>
</dbReference>
<dbReference type="InterPro" id="IPR036388">
    <property type="entry name" value="WH-like_DNA-bd_sf"/>
</dbReference>
<dbReference type="AlphaFoldDB" id="A0A371ILQ0"/>
<dbReference type="InterPro" id="IPR000944">
    <property type="entry name" value="Tscrpt_reg_Rrf2"/>
</dbReference>